<dbReference type="Proteomes" id="UP000191661">
    <property type="component" value="Unassembled WGS sequence"/>
</dbReference>
<evidence type="ECO:0000313" key="3">
    <source>
        <dbReference type="Proteomes" id="UP000191661"/>
    </source>
</evidence>
<comment type="caution">
    <text evidence="2">The sequence shown here is derived from an EMBL/GenBank/DDBJ whole genome shotgun (WGS) entry which is preliminary data.</text>
</comment>
<dbReference type="Pfam" id="PF00583">
    <property type="entry name" value="Acetyltransf_1"/>
    <property type="match status" value="1"/>
</dbReference>
<dbReference type="OrthoDB" id="125295at2157"/>
<dbReference type="GO" id="GO:0016747">
    <property type="term" value="F:acyltransferase activity, transferring groups other than amino-acyl groups"/>
    <property type="evidence" value="ECO:0007669"/>
    <property type="project" value="InterPro"/>
</dbReference>
<protein>
    <submittedName>
        <fullName evidence="2">Acetyltransferase</fullName>
    </submittedName>
</protein>
<accession>A0A1V6N3C1</accession>
<dbReference type="AlphaFoldDB" id="A0A1V6N3C1"/>
<dbReference type="CDD" id="cd04301">
    <property type="entry name" value="NAT_SF"/>
    <property type="match status" value="1"/>
</dbReference>
<sequence>MGLKIVFTDENNENFIKIDQEQSDYYNNLLGSIAIDYRNTCLDYKDHFVVLVFDDDLPIACGSFVEYCKDTVEIKNLFVKEGYRNQGLGNTIVKKLEEESKNRGYDFIILETNIHMPIAISFYSKLNYNLIENYPPFVGNELYVCMKKKL</sequence>
<dbReference type="RefSeq" id="WP_080459884.1">
    <property type="nucleotide sequence ID" value="NZ_JXMW01000005.1"/>
</dbReference>
<dbReference type="EMBL" id="JXMW01000005">
    <property type="protein sequence ID" value="OQD59200.1"/>
    <property type="molecule type" value="Genomic_DNA"/>
</dbReference>
<dbReference type="PROSITE" id="PS51186">
    <property type="entry name" value="GNAT"/>
    <property type="match status" value="1"/>
</dbReference>
<evidence type="ECO:0000259" key="1">
    <source>
        <dbReference type="PROSITE" id="PS51186"/>
    </source>
</evidence>
<dbReference type="InterPro" id="IPR000182">
    <property type="entry name" value="GNAT_dom"/>
</dbReference>
<dbReference type="InterPro" id="IPR016181">
    <property type="entry name" value="Acyl_CoA_acyltransferase"/>
</dbReference>
<evidence type="ECO:0000313" key="2">
    <source>
        <dbReference type="EMBL" id="OQD59200.1"/>
    </source>
</evidence>
<dbReference type="Gene3D" id="3.40.630.30">
    <property type="match status" value="1"/>
</dbReference>
<name>A0A1V6N3C1_METAZ</name>
<gene>
    <name evidence="2" type="ORF">MBBAR_5c00430</name>
</gene>
<feature type="domain" description="N-acetyltransferase" evidence="1">
    <location>
        <begin position="1"/>
        <end position="150"/>
    </location>
</feature>
<keyword evidence="3" id="KW-1185">Reference proteome</keyword>
<organism evidence="2 3">
    <name type="scientific">Methanobrevibacter arboriphilus JCM 13429 = DSM 1125</name>
    <dbReference type="NCBI Taxonomy" id="1300164"/>
    <lineage>
        <taxon>Archaea</taxon>
        <taxon>Methanobacteriati</taxon>
        <taxon>Methanobacteriota</taxon>
        <taxon>Methanomada group</taxon>
        <taxon>Methanobacteria</taxon>
        <taxon>Methanobacteriales</taxon>
        <taxon>Methanobacteriaceae</taxon>
        <taxon>Methanobrevibacter</taxon>
    </lineage>
</organism>
<reference evidence="2 3" key="1">
    <citation type="submission" date="2014-12" db="EMBL/GenBank/DDBJ databases">
        <title>Genome sequence of Methanobrevibacter arboriphilicus DH1, DSM1125.</title>
        <authorList>
            <person name="Poehlein A."/>
            <person name="Thauer R.K."/>
            <person name="Seedorf H."/>
            <person name="Daniel R."/>
        </authorList>
    </citation>
    <scope>NUCLEOTIDE SEQUENCE [LARGE SCALE GENOMIC DNA]</scope>
    <source>
        <strain evidence="2 3">DH1</strain>
    </source>
</reference>
<proteinExistence type="predicted"/>
<dbReference type="SUPFAM" id="SSF55729">
    <property type="entry name" value="Acyl-CoA N-acyltransferases (Nat)"/>
    <property type="match status" value="1"/>
</dbReference>
<keyword evidence="2" id="KW-0808">Transferase</keyword>